<dbReference type="InterPro" id="IPR044288">
    <property type="entry name" value="ZNF598/HEL2"/>
</dbReference>
<evidence type="ECO:0000256" key="1">
    <source>
        <dbReference type="SAM" id="MobiDB-lite"/>
    </source>
</evidence>
<name>A0A7J8HD12_MOLMO</name>
<dbReference type="PANTHER" id="PTHR22938:SF0">
    <property type="entry name" value="E3 UBIQUITIN-PROTEIN LIGASE ZNF598"/>
    <property type="match status" value="1"/>
</dbReference>
<organism evidence="3 4">
    <name type="scientific">Molossus molossus</name>
    <name type="common">Pallas' mastiff bat</name>
    <name type="synonym">Vespertilio molossus</name>
    <dbReference type="NCBI Taxonomy" id="27622"/>
    <lineage>
        <taxon>Eukaryota</taxon>
        <taxon>Metazoa</taxon>
        <taxon>Chordata</taxon>
        <taxon>Craniata</taxon>
        <taxon>Vertebrata</taxon>
        <taxon>Euteleostomi</taxon>
        <taxon>Mammalia</taxon>
        <taxon>Eutheria</taxon>
        <taxon>Laurasiatheria</taxon>
        <taxon>Chiroptera</taxon>
        <taxon>Yangochiroptera</taxon>
        <taxon>Molossidae</taxon>
        <taxon>Molossus</taxon>
    </lineage>
</organism>
<dbReference type="InParanoid" id="A0A7J8HD12"/>
<proteinExistence type="predicted"/>
<dbReference type="AlphaFoldDB" id="A0A7J8HD12"/>
<reference evidence="3 4" key="1">
    <citation type="journal article" date="2020" name="Nature">
        <title>Six reference-quality genomes reveal evolution of bat adaptations.</title>
        <authorList>
            <person name="Jebb D."/>
            <person name="Huang Z."/>
            <person name="Pippel M."/>
            <person name="Hughes G.M."/>
            <person name="Lavrichenko K."/>
            <person name="Devanna P."/>
            <person name="Winkler S."/>
            <person name="Jermiin L.S."/>
            <person name="Skirmuntt E.C."/>
            <person name="Katzourakis A."/>
            <person name="Burkitt-Gray L."/>
            <person name="Ray D.A."/>
            <person name="Sullivan K.A.M."/>
            <person name="Roscito J.G."/>
            <person name="Kirilenko B.M."/>
            <person name="Davalos L.M."/>
            <person name="Corthals A.P."/>
            <person name="Power M.L."/>
            <person name="Jones G."/>
            <person name="Ransome R.D."/>
            <person name="Dechmann D.K.N."/>
            <person name="Locatelli A.G."/>
            <person name="Puechmaille S.J."/>
            <person name="Fedrigo O."/>
            <person name="Jarvis E.D."/>
            <person name="Hiller M."/>
            <person name="Vernes S.C."/>
            <person name="Myers E.W."/>
            <person name="Teeling E.C."/>
        </authorList>
    </citation>
    <scope>NUCLEOTIDE SEQUENCE [LARGE SCALE GENOMIC DNA]</scope>
    <source>
        <strain evidence="3">MMolMol1</strain>
        <tissue evidence="3">Muscle</tissue>
    </source>
</reference>
<evidence type="ECO:0000313" key="3">
    <source>
        <dbReference type="EMBL" id="KAF6469825.1"/>
    </source>
</evidence>
<keyword evidence="4" id="KW-1185">Reference proteome</keyword>
<dbReference type="GO" id="GO:0072344">
    <property type="term" value="P:rescue of stalled ribosome"/>
    <property type="evidence" value="ECO:0007669"/>
    <property type="project" value="InterPro"/>
</dbReference>
<dbReference type="GO" id="GO:0061630">
    <property type="term" value="F:ubiquitin protein ligase activity"/>
    <property type="evidence" value="ECO:0007669"/>
    <property type="project" value="InterPro"/>
</dbReference>
<dbReference type="Pfam" id="PF23202">
    <property type="entry name" value="PAH_ZNF598"/>
    <property type="match status" value="1"/>
</dbReference>
<sequence length="198" mass="22264">MPSQPPDQLQGHTSEHPPASTLKLKDKDFSSVFTPSSSSCSMVAALGPVWLVLVYSVPSRGGTTFQEDDLSVLVSSTSKLSKVPTSLISHYHHHKNTLADQYPVNFPERKLQLIQSIKDSLKSDEAHFSEFKSHLGEFRQSIISAVQYYKSCQNLLSENFQRIFNEQWCSCPTELSSRSCCLYTDFEAKQGFLVPRAR</sequence>
<dbReference type="GO" id="GO:0043022">
    <property type="term" value="F:ribosome binding"/>
    <property type="evidence" value="ECO:0007669"/>
    <property type="project" value="TreeGrafter"/>
</dbReference>
<evidence type="ECO:0000313" key="4">
    <source>
        <dbReference type="Proteomes" id="UP000550707"/>
    </source>
</evidence>
<protein>
    <recommendedName>
        <fullName evidence="2">ZNF598/HEL2 PAH domain-containing protein</fullName>
    </recommendedName>
</protein>
<accession>A0A7J8HD12</accession>
<comment type="caution">
    <text evidence="3">The sequence shown here is derived from an EMBL/GenBank/DDBJ whole genome shotgun (WGS) entry which is preliminary data.</text>
</comment>
<feature type="compositionally biased region" description="Polar residues" evidence="1">
    <location>
        <begin position="1"/>
        <end position="12"/>
    </location>
</feature>
<feature type="domain" description="ZNF598/HEL2 PAH" evidence="2">
    <location>
        <begin position="108"/>
        <end position="172"/>
    </location>
</feature>
<dbReference type="Proteomes" id="UP000550707">
    <property type="component" value="Unassembled WGS sequence"/>
</dbReference>
<dbReference type="GO" id="GO:0016567">
    <property type="term" value="P:protein ubiquitination"/>
    <property type="evidence" value="ECO:0007669"/>
    <property type="project" value="TreeGrafter"/>
</dbReference>
<dbReference type="InterPro" id="IPR057634">
    <property type="entry name" value="PAH_ZNF598/HEL2"/>
</dbReference>
<feature type="region of interest" description="Disordered" evidence="1">
    <location>
        <begin position="1"/>
        <end position="21"/>
    </location>
</feature>
<gene>
    <name evidence="3" type="ORF">HJG59_011182</name>
</gene>
<evidence type="ECO:0000259" key="2">
    <source>
        <dbReference type="Pfam" id="PF23202"/>
    </source>
</evidence>
<dbReference type="PANTHER" id="PTHR22938">
    <property type="entry name" value="ZINC FINGER PROTEIN 598"/>
    <property type="match status" value="1"/>
</dbReference>
<dbReference type="EMBL" id="JACASF010000007">
    <property type="protein sequence ID" value="KAF6469825.1"/>
    <property type="molecule type" value="Genomic_DNA"/>
</dbReference>